<reference evidence="6" key="1">
    <citation type="submission" date="2025-08" db="UniProtKB">
        <authorList>
            <consortium name="RefSeq"/>
        </authorList>
    </citation>
    <scope>IDENTIFICATION</scope>
    <source>
        <tissue evidence="6">Liver</tissue>
    </source>
</reference>
<evidence type="ECO:0000313" key="5">
    <source>
        <dbReference type="Proteomes" id="UP000695026"/>
    </source>
</evidence>
<organism evidence="5 6">
    <name type="scientific">Python bivittatus</name>
    <name type="common">Burmese python</name>
    <name type="synonym">Python molurus bivittatus</name>
    <dbReference type="NCBI Taxonomy" id="176946"/>
    <lineage>
        <taxon>Eukaryota</taxon>
        <taxon>Metazoa</taxon>
        <taxon>Chordata</taxon>
        <taxon>Craniata</taxon>
        <taxon>Vertebrata</taxon>
        <taxon>Euteleostomi</taxon>
        <taxon>Lepidosauria</taxon>
        <taxon>Squamata</taxon>
        <taxon>Bifurcata</taxon>
        <taxon>Unidentata</taxon>
        <taxon>Episquamata</taxon>
        <taxon>Toxicofera</taxon>
        <taxon>Serpentes</taxon>
        <taxon>Henophidia</taxon>
        <taxon>Pythonidae</taxon>
        <taxon>Python</taxon>
    </lineage>
</organism>
<dbReference type="GO" id="GO:0005730">
    <property type="term" value="C:nucleolus"/>
    <property type="evidence" value="ECO:0007669"/>
    <property type="project" value="UniProtKB-SubCell"/>
</dbReference>
<evidence type="ECO:0000256" key="4">
    <source>
        <dbReference type="SAM" id="MobiDB-lite"/>
    </source>
</evidence>
<dbReference type="GeneID" id="103049426"/>
<evidence type="ECO:0000256" key="1">
    <source>
        <dbReference type="ARBA" id="ARBA00004604"/>
    </source>
</evidence>
<dbReference type="AlphaFoldDB" id="A0A9F2WE57"/>
<sequence length="218" mass="24577">MVGKIVRRTRLHQPAPKPTEPQQRGGEEVLSAAALACSADTEKGKAILTSNIFSGVNIDPKILVKKLDTDSRNPVSVIKDGDGKVLMSKKEKMKLRKERWLQKIEGIKLAKQQQKAEAKRKAIPVVGDMHPLMDALPELSDLVTVSKSCKQRNKMQKKKKVLTNFNQMKSAQKRKVLEEEVTQFHNTISNPLFKANPLSIISEHLSKRLKQEKEEEPL</sequence>
<evidence type="ECO:0000256" key="2">
    <source>
        <dbReference type="ARBA" id="ARBA00011022"/>
    </source>
</evidence>
<comment type="similarity">
    <text evidence="2">Belongs to the SLX9 family.</text>
</comment>
<dbReference type="InterPro" id="IPR028160">
    <property type="entry name" value="Slx9-like"/>
</dbReference>
<dbReference type="Pfam" id="PF15341">
    <property type="entry name" value="SLX9"/>
    <property type="match status" value="1"/>
</dbReference>
<proteinExistence type="inferred from homology"/>
<evidence type="ECO:0000313" key="6">
    <source>
        <dbReference type="RefSeq" id="XP_007434980.1"/>
    </source>
</evidence>
<dbReference type="GO" id="GO:0000462">
    <property type="term" value="P:maturation of SSU-rRNA from tricistronic rRNA transcript (SSU-rRNA, 5.8S rRNA, LSU-rRNA)"/>
    <property type="evidence" value="ECO:0007669"/>
    <property type="project" value="InterPro"/>
</dbReference>
<dbReference type="RefSeq" id="XP_007434980.1">
    <property type="nucleotide sequence ID" value="XM_007434918.3"/>
</dbReference>
<keyword evidence="5" id="KW-1185">Reference proteome</keyword>
<gene>
    <name evidence="6" type="primary">FAM207A</name>
</gene>
<feature type="region of interest" description="Disordered" evidence="4">
    <location>
        <begin position="1"/>
        <end position="26"/>
    </location>
</feature>
<name>A0A9F2WE57_PYTBI</name>
<dbReference type="Proteomes" id="UP000695026">
    <property type="component" value="Unplaced"/>
</dbReference>
<comment type="subcellular location">
    <subcellularLocation>
        <location evidence="1">Nucleus</location>
        <location evidence="1">Nucleolus</location>
    </subcellularLocation>
</comment>
<dbReference type="OrthoDB" id="18703at2759"/>
<dbReference type="GO" id="GO:0030688">
    <property type="term" value="C:preribosome, small subunit precursor"/>
    <property type="evidence" value="ECO:0007669"/>
    <property type="project" value="InterPro"/>
</dbReference>
<dbReference type="OMA" id="GAKEWAF"/>
<protein>
    <submittedName>
        <fullName evidence="6">Protein FAM207A</fullName>
    </submittedName>
</protein>
<dbReference type="GO" id="GO:0030686">
    <property type="term" value="C:90S preribosome"/>
    <property type="evidence" value="ECO:0007669"/>
    <property type="project" value="InterPro"/>
</dbReference>
<dbReference type="CTD" id="85395"/>
<dbReference type="PANTHER" id="PTHR31109:SF2">
    <property type="entry name" value="RIBOSOME BIOGENESIS PROTEIN SLX9 HOMOLOG"/>
    <property type="match status" value="1"/>
</dbReference>
<accession>A0A9F2WE57</accession>
<keyword evidence="3" id="KW-0539">Nucleus</keyword>
<evidence type="ECO:0000256" key="3">
    <source>
        <dbReference type="ARBA" id="ARBA00023242"/>
    </source>
</evidence>
<feature type="compositionally biased region" description="Basic residues" evidence="4">
    <location>
        <begin position="1"/>
        <end position="11"/>
    </location>
</feature>
<dbReference type="PANTHER" id="PTHR31109">
    <property type="entry name" value="PROTEIN FAM207A"/>
    <property type="match status" value="1"/>
</dbReference>
<dbReference type="KEGG" id="pbi:103049426"/>